<dbReference type="Proteomes" id="UP000790787">
    <property type="component" value="Chromosome 14"/>
</dbReference>
<organism evidence="1 2">
    <name type="scientific">Nicotiana tabacum</name>
    <name type="common">Common tobacco</name>
    <dbReference type="NCBI Taxonomy" id="4097"/>
    <lineage>
        <taxon>Eukaryota</taxon>
        <taxon>Viridiplantae</taxon>
        <taxon>Streptophyta</taxon>
        <taxon>Embryophyta</taxon>
        <taxon>Tracheophyta</taxon>
        <taxon>Spermatophyta</taxon>
        <taxon>Magnoliopsida</taxon>
        <taxon>eudicotyledons</taxon>
        <taxon>Gunneridae</taxon>
        <taxon>Pentapetalae</taxon>
        <taxon>asterids</taxon>
        <taxon>lamiids</taxon>
        <taxon>Solanales</taxon>
        <taxon>Solanaceae</taxon>
        <taxon>Nicotianoideae</taxon>
        <taxon>Nicotianeae</taxon>
        <taxon>Nicotiana</taxon>
    </lineage>
</organism>
<evidence type="ECO:0000313" key="2">
    <source>
        <dbReference type="RefSeq" id="XP_075086379.1"/>
    </source>
</evidence>
<gene>
    <name evidence="2" type="primary">LOC142169076</name>
</gene>
<reference evidence="1" key="1">
    <citation type="journal article" date="2014" name="Nat. Commun.">
        <title>The tobacco genome sequence and its comparison with those of tomato and potato.</title>
        <authorList>
            <person name="Sierro N."/>
            <person name="Battey J.N."/>
            <person name="Ouadi S."/>
            <person name="Bakaher N."/>
            <person name="Bovet L."/>
            <person name="Willig A."/>
            <person name="Goepfert S."/>
            <person name="Peitsch M.C."/>
            <person name="Ivanov N.V."/>
        </authorList>
    </citation>
    <scope>NUCLEOTIDE SEQUENCE [LARGE SCALE GENOMIC DNA]</scope>
</reference>
<sequence>MEFQLKQQLQTIKLGSRTIDAYLKEFKGICDGLAAIHKHVEDDSKLVTSLRGFDLREDEGDDPQQVNHNMAFAAQRTYNNRGRESFSNRRGNMNYSSRGRGFRPAGQNNNQNTQGSGNIALATLNVNSQSGRDNAHYMDSGISTHMTNNSGNLSNLKPYNENDKIIVENGQELDITHVGKEKIMDKRTGKLMAKGTKREEIYALKADNFLALTATQTRRSSSDIWHARLGHPNSRSLEVLSNNKSINITCWNKTPTVCVSCQMEKGCKLPFKLRNKVKNEPLLKIHCDLWGPAPIESSLHMKYYALFVDDQNRYTWLYPLKIKSDFLETFVKFHKMVEKQYSKSIKIFQCDGGGKFSSSEFVKYLEDCGIENKTGSAPNNSSHMATFFEFFSESQAKSGSSDPTAVGEVLRADHDIVAADEKDICGWISTIIGSIIVSIPRNAGFFDCPRCMQLDIKNDFLHGHLQEKVYMTQPPGFTDPMYPHHVYFLKKALYGLKQAPRAWFERFSLFLLHLGSNSRQIGEVVQKLGHEFAMKDLGPLLFRPYRFSDIDWAGCAITRRSTTVYSIYLGENCVSWSSRKQNTVVRSSAEAEYRALAATASELTWISNILQDIEMYIKTAHILFCDNLSALYMTTNPIMHARTKHVELDYHFVREKVAQGQLITQFIRSKDQQADVHIKALRKDQFQFFRDKLGVVKSSPTNLRGSVKDNDQANKLDSYAIT</sequence>
<keyword evidence="1" id="KW-1185">Reference proteome</keyword>
<dbReference type="RefSeq" id="XP_075086379.1">
    <property type="nucleotide sequence ID" value="XM_075230278.1"/>
</dbReference>
<reference evidence="2" key="2">
    <citation type="submission" date="2025-08" db="UniProtKB">
        <authorList>
            <consortium name="RefSeq"/>
        </authorList>
    </citation>
    <scope>IDENTIFICATION</scope>
    <source>
        <tissue evidence="2">Leaf</tissue>
    </source>
</reference>
<protein>
    <submittedName>
        <fullName evidence="2">Uncharacterized protein LOC142169076</fullName>
    </submittedName>
</protein>
<accession>A0AC58SN25</accession>
<proteinExistence type="predicted"/>
<name>A0AC58SN25_TOBAC</name>
<evidence type="ECO:0000313" key="1">
    <source>
        <dbReference type="Proteomes" id="UP000790787"/>
    </source>
</evidence>